<dbReference type="AlphaFoldDB" id="A0A812EV55"/>
<organism evidence="2 3">
    <name type="scientific">Acanthosepion pharaonis</name>
    <name type="common">Pharaoh cuttlefish</name>
    <name type="synonym">Sepia pharaonis</name>
    <dbReference type="NCBI Taxonomy" id="158019"/>
    <lineage>
        <taxon>Eukaryota</taxon>
        <taxon>Metazoa</taxon>
        <taxon>Spiralia</taxon>
        <taxon>Lophotrochozoa</taxon>
        <taxon>Mollusca</taxon>
        <taxon>Cephalopoda</taxon>
        <taxon>Coleoidea</taxon>
        <taxon>Decapodiformes</taxon>
        <taxon>Sepiida</taxon>
        <taxon>Sepiina</taxon>
        <taxon>Sepiidae</taxon>
        <taxon>Acanthosepion</taxon>
    </lineage>
</organism>
<feature type="transmembrane region" description="Helical" evidence="1">
    <location>
        <begin position="30"/>
        <end position="52"/>
    </location>
</feature>
<feature type="transmembrane region" description="Helical" evidence="1">
    <location>
        <begin position="203"/>
        <end position="220"/>
    </location>
</feature>
<comment type="caution">
    <text evidence="2">The sequence shown here is derived from an EMBL/GenBank/DDBJ whole genome shotgun (WGS) entry which is preliminary data.</text>
</comment>
<feature type="transmembrane region" description="Helical" evidence="1">
    <location>
        <begin position="96"/>
        <end position="119"/>
    </location>
</feature>
<name>A0A812EV55_ACAPH</name>
<evidence type="ECO:0000256" key="1">
    <source>
        <dbReference type="SAM" id="Phobius"/>
    </source>
</evidence>
<keyword evidence="1" id="KW-0472">Membrane</keyword>
<keyword evidence="1" id="KW-1133">Transmembrane helix</keyword>
<proteinExistence type="predicted"/>
<evidence type="ECO:0000313" key="2">
    <source>
        <dbReference type="EMBL" id="CAE1332453.1"/>
    </source>
</evidence>
<evidence type="ECO:0000313" key="3">
    <source>
        <dbReference type="Proteomes" id="UP000597762"/>
    </source>
</evidence>
<keyword evidence="1" id="KW-0812">Transmembrane</keyword>
<protein>
    <submittedName>
        <fullName evidence="2">Uncharacterized protein</fullName>
    </submittedName>
</protein>
<dbReference type="EMBL" id="CAHIKZ030005634">
    <property type="protein sequence ID" value="CAE1332453.1"/>
    <property type="molecule type" value="Genomic_DNA"/>
</dbReference>
<feature type="transmembrane region" description="Helical" evidence="1">
    <location>
        <begin position="64"/>
        <end position="84"/>
    </location>
</feature>
<sequence length="221" mass="25294">MTFAAKLLPPLESNTFPFTNDLRRENTSKYVPLSTIRFLHHSLVLVFSFVSFSYDCSFHSFRLPVFFIFFLPPPSLSFSLFCLPSVSPSSPNLDQFLSLLICLAHFLCLSLSLSVLLYFSLTSLVYNFCLSVRFSLSLYMLVFLSTFIYFVSLSLSLSMFSSLRSFNFSLPPRFIFFSVTFSLKSSASLPFRPLFSPLPKTKSLSIIIVCIFFKSFLRCLQ</sequence>
<accession>A0A812EV55</accession>
<gene>
    <name evidence="2" type="ORF">SPHA_81491</name>
</gene>
<dbReference type="Proteomes" id="UP000597762">
    <property type="component" value="Unassembled WGS sequence"/>
</dbReference>
<feature type="transmembrane region" description="Helical" evidence="1">
    <location>
        <begin position="139"/>
        <end position="162"/>
    </location>
</feature>
<reference evidence="2" key="1">
    <citation type="submission" date="2021-01" db="EMBL/GenBank/DDBJ databases">
        <authorList>
            <person name="Li R."/>
            <person name="Bekaert M."/>
        </authorList>
    </citation>
    <scope>NUCLEOTIDE SEQUENCE</scope>
    <source>
        <strain evidence="2">Farmed</strain>
    </source>
</reference>
<keyword evidence="3" id="KW-1185">Reference proteome</keyword>